<organism evidence="1 2">
    <name type="scientific">Dethiosulfovibrio salsuginis</name>
    <dbReference type="NCBI Taxonomy" id="561720"/>
    <lineage>
        <taxon>Bacteria</taxon>
        <taxon>Thermotogati</taxon>
        <taxon>Synergistota</taxon>
        <taxon>Synergistia</taxon>
        <taxon>Synergistales</taxon>
        <taxon>Dethiosulfovibrionaceae</taxon>
        <taxon>Dethiosulfovibrio</taxon>
    </lineage>
</organism>
<dbReference type="AlphaFoldDB" id="A0A1X7JFC4"/>
<evidence type="ECO:0000313" key="2">
    <source>
        <dbReference type="Proteomes" id="UP000193355"/>
    </source>
</evidence>
<dbReference type="STRING" id="561720.SAMN06275492_11144"/>
<reference evidence="2" key="1">
    <citation type="submission" date="2017-04" db="EMBL/GenBank/DDBJ databases">
        <authorList>
            <person name="Varghese N."/>
            <person name="Submissions S."/>
        </authorList>
    </citation>
    <scope>NUCLEOTIDE SEQUENCE [LARGE SCALE GENOMIC DNA]</scope>
    <source>
        <strain evidence="2">USBA 82</strain>
    </source>
</reference>
<sequence length="241" mass="26230">MIFKLITIALCLMSSVAWGWQDRYDSMVEMSLKREEGEIIGGHLKKDLLSEAPSKSELILWKSLWEGSSRERASVGLALIEAIYPQGDPSRWGEVLGFVYPSLIPRPLMAVDALMVSVRSLTDLEGGDFLAAELLRSFGSSSRAKHLFIDTSPKGMEDVLSELASRTGMPGSWKPTDIEGVLPLAAPVGGTISQSSAIAQGMGFLDGSGVPSNNGPYCWDRSSGRIYQVVDRRNPLWIPGL</sequence>
<dbReference type="OrthoDB" id="4240at2"/>
<evidence type="ECO:0000313" key="1">
    <source>
        <dbReference type="EMBL" id="SMG26473.1"/>
    </source>
</evidence>
<dbReference type="EMBL" id="FXBB01000011">
    <property type="protein sequence ID" value="SMG26473.1"/>
    <property type="molecule type" value="Genomic_DNA"/>
</dbReference>
<name>A0A1X7JFC4_9BACT</name>
<proteinExistence type="predicted"/>
<dbReference type="RefSeq" id="WP_085544389.1">
    <property type="nucleotide sequence ID" value="NZ_FXBB01000011.1"/>
</dbReference>
<protein>
    <submittedName>
        <fullName evidence="1">Uncharacterized protein</fullName>
    </submittedName>
</protein>
<gene>
    <name evidence="1" type="ORF">SAMN06275492_11144</name>
</gene>
<keyword evidence="2" id="KW-1185">Reference proteome</keyword>
<accession>A0A1X7JFC4</accession>
<dbReference type="Proteomes" id="UP000193355">
    <property type="component" value="Unassembled WGS sequence"/>
</dbReference>